<dbReference type="EMBL" id="CP065749">
    <property type="protein sequence ID" value="QPS84844.1"/>
    <property type="molecule type" value="Genomic_DNA"/>
</dbReference>
<reference evidence="1 4" key="2">
    <citation type="submission" date="2020-12" db="EMBL/GenBank/DDBJ databases">
        <title>FDA dAtabase for Regulatory Grade micrObial Sequences (FDA-ARGOS): Supporting development and validation of Infectious Disease Dx tests.</title>
        <authorList>
            <person name="Sproer C."/>
            <person name="Gronow S."/>
            <person name="Severitt S."/>
            <person name="Schroder I."/>
            <person name="Tallon L."/>
            <person name="Sadzewicz L."/>
            <person name="Zhao X."/>
            <person name="Boylan J."/>
            <person name="Ott S."/>
            <person name="Bowen H."/>
            <person name="Vavikolanu K."/>
            <person name="Mehta A."/>
            <person name="Aluvathingal J."/>
            <person name="Nadendla S."/>
            <person name="Lowell S."/>
            <person name="Myers T."/>
            <person name="Yan Y."/>
            <person name="Sichtig H."/>
        </authorList>
    </citation>
    <scope>NUCLEOTIDE SEQUENCE [LARGE SCALE GENOMIC DNA]</scope>
    <source>
        <strain evidence="1 4">FDAARGOS_890</strain>
        <plasmid evidence="1 4">unnamed</plasmid>
    </source>
</reference>
<evidence type="ECO:0000313" key="3">
    <source>
        <dbReference type="Proteomes" id="UP000183417"/>
    </source>
</evidence>
<dbReference type="EMBL" id="FNPE01000008">
    <property type="protein sequence ID" value="SDY85133.1"/>
    <property type="molecule type" value="Genomic_DNA"/>
</dbReference>
<organism evidence="2 3">
    <name type="scientific">Delftia lacustris</name>
    <dbReference type="NCBI Taxonomy" id="558537"/>
    <lineage>
        <taxon>Bacteria</taxon>
        <taxon>Pseudomonadati</taxon>
        <taxon>Pseudomonadota</taxon>
        <taxon>Betaproteobacteria</taxon>
        <taxon>Burkholderiales</taxon>
        <taxon>Comamonadaceae</taxon>
        <taxon>Delftia</taxon>
    </lineage>
</organism>
<sequence>MTLEMGKHDQERLAQIQANRERIEGPRIGDFVVFSTGQIERFSHAWDDCLQTSPSGSFFLHASGSGEFSGALNLHTPRQSLELTRATLPGTFWFFRDGRAQPGGRVDFSIPCRVFRTAETYTGYLGTTFQMDSHRLQTLKALLIEQGV</sequence>
<dbReference type="GeneID" id="94689069"/>
<keyword evidence="4" id="KW-1185">Reference proteome</keyword>
<dbReference type="Proteomes" id="UP000183417">
    <property type="component" value="Unassembled WGS sequence"/>
</dbReference>
<gene>
    <name evidence="1" type="ORF">I6G47_32340</name>
    <name evidence="2" type="ORF">SAMN05421547_108220</name>
</gene>
<keyword evidence="1" id="KW-0614">Plasmid</keyword>
<reference evidence="2 3" key="1">
    <citation type="submission" date="2016-10" db="EMBL/GenBank/DDBJ databases">
        <authorList>
            <person name="de Groot N.N."/>
        </authorList>
    </citation>
    <scope>NUCLEOTIDE SEQUENCE [LARGE SCALE GENOMIC DNA]</scope>
    <source>
        <strain evidence="2 3">LMG 24775</strain>
    </source>
</reference>
<protein>
    <submittedName>
        <fullName evidence="2">Uncharacterized protein</fullName>
    </submittedName>
</protein>
<evidence type="ECO:0000313" key="2">
    <source>
        <dbReference type="EMBL" id="SDY85133.1"/>
    </source>
</evidence>
<proteinExistence type="predicted"/>
<dbReference type="KEGG" id="dla:I6G47_32340"/>
<evidence type="ECO:0000313" key="1">
    <source>
        <dbReference type="EMBL" id="QPS84844.1"/>
    </source>
</evidence>
<evidence type="ECO:0000313" key="4">
    <source>
        <dbReference type="Proteomes" id="UP000595064"/>
    </source>
</evidence>
<geneLocation type="plasmid" evidence="1 4">
    <name>unnamed</name>
</geneLocation>
<dbReference type="AlphaFoldDB" id="A0A1H3N8R6"/>
<name>A0A1H3N8R6_9BURK</name>
<dbReference type="RefSeq" id="WP_074921979.1">
    <property type="nucleotide sequence ID" value="NZ_CP065749.1"/>
</dbReference>
<dbReference type="Proteomes" id="UP000595064">
    <property type="component" value="Plasmid unnamed"/>
</dbReference>
<accession>A0A1H3N8R6</accession>